<evidence type="ECO:0000313" key="2">
    <source>
        <dbReference type="EMBL" id="USS89864.1"/>
    </source>
</evidence>
<dbReference type="Pfam" id="PF13302">
    <property type="entry name" value="Acetyltransf_3"/>
    <property type="match status" value="1"/>
</dbReference>
<dbReference type="PANTHER" id="PTHR43441:SF11">
    <property type="entry name" value="RIBOSOMAL-PROTEIN-SERINE ACETYLTRANSFERASE"/>
    <property type="match status" value="1"/>
</dbReference>
<keyword evidence="3" id="KW-1185">Reference proteome</keyword>
<dbReference type="AlphaFoldDB" id="A0A9Q8ZUJ1"/>
<dbReference type="RefSeq" id="WP_252767410.1">
    <property type="nucleotide sequence ID" value="NZ_CP097119.1"/>
</dbReference>
<dbReference type="GO" id="GO:1990189">
    <property type="term" value="F:protein N-terminal-serine acetyltransferase activity"/>
    <property type="evidence" value="ECO:0007669"/>
    <property type="project" value="TreeGrafter"/>
</dbReference>
<dbReference type="GO" id="GO:0008999">
    <property type="term" value="F:protein-N-terminal-alanine acetyltransferase activity"/>
    <property type="evidence" value="ECO:0007669"/>
    <property type="project" value="TreeGrafter"/>
</dbReference>
<protein>
    <submittedName>
        <fullName evidence="2">GNAT family N-acetyltransferase</fullName>
    </submittedName>
</protein>
<dbReference type="InterPro" id="IPR000182">
    <property type="entry name" value="GNAT_dom"/>
</dbReference>
<proteinExistence type="predicted"/>
<dbReference type="Proteomes" id="UP001055911">
    <property type="component" value="Chromosome"/>
</dbReference>
<accession>A0A9Q8ZUJ1</accession>
<dbReference type="InterPro" id="IPR016181">
    <property type="entry name" value="Acyl_CoA_acyltransferase"/>
</dbReference>
<organism evidence="2 3">
    <name type="scientific">Fructilactobacillus cliffordii</name>
    <dbReference type="NCBI Taxonomy" id="2940299"/>
    <lineage>
        <taxon>Bacteria</taxon>
        <taxon>Bacillati</taxon>
        <taxon>Bacillota</taxon>
        <taxon>Bacilli</taxon>
        <taxon>Lactobacillales</taxon>
        <taxon>Lactobacillaceae</taxon>
        <taxon>Fructilactobacillus</taxon>
    </lineage>
</organism>
<reference evidence="2" key="1">
    <citation type="submission" date="2022-05" db="EMBL/GenBank/DDBJ databases">
        <authorList>
            <person name="Oliphant S.A."/>
            <person name="Watson-Haigh N.S."/>
            <person name="Sumby K.M."/>
            <person name="Gardner J.M."/>
            <person name="Jiranek V."/>
        </authorList>
    </citation>
    <scope>NUCLEOTIDE SEQUENCE</scope>
    <source>
        <strain evidence="2">KI4_B1</strain>
    </source>
</reference>
<sequence length="189" mass="21335">MELIVNDELTLRTPEPEADGPRLAAIIAKDRETLQQWLPWVPTNTTASEISFLQELVTQEQQHRSLQLIILWHDEPVGMVGFNRYDQPDSGQQNAEIGYWLSNQAVGHGIMHQAVLALCQYGFSDLQLDAITIVVAVLNQRSNHVAQRAGFQLDHVVPNQISLYDGSQVDANYWLKFKPDGQLAQSQVY</sequence>
<feature type="domain" description="N-acetyltransferase" evidence="1">
    <location>
        <begin position="24"/>
        <end position="179"/>
    </location>
</feature>
<name>A0A9Q8ZUJ1_9LACO</name>
<dbReference type="InterPro" id="IPR051908">
    <property type="entry name" value="Ribosomal_N-acetyltransferase"/>
</dbReference>
<evidence type="ECO:0000313" key="3">
    <source>
        <dbReference type="Proteomes" id="UP001055911"/>
    </source>
</evidence>
<gene>
    <name evidence="2" type="ORF">M3M40_03585</name>
</gene>
<dbReference type="GO" id="GO:0005737">
    <property type="term" value="C:cytoplasm"/>
    <property type="evidence" value="ECO:0007669"/>
    <property type="project" value="TreeGrafter"/>
</dbReference>
<dbReference type="PROSITE" id="PS51186">
    <property type="entry name" value="GNAT"/>
    <property type="match status" value="1"/>
</dbReference>
<dbReference type="SUPFAM" id="SSF55729">
    <property type="entry name" value="Acyl-CoA N-acyltransferases (Nat)"/>
    <property type="match status" value="1"/>
</dbReference>
<dbReference type="PANTHER" id="PTHR43441">
    <property type="entry name" value="RIBOSOMAL-PROTEIN-SERINE ACETYLTRANSFERASE"/>
    <property type="match status" value="1"/>
</dbReference>
<dbReference type="Gene3D" id="3.40.630.30">
    <property type="match status" value="1"/>
</dbReference>
<dbReference type="EMBL" id="CP097119">
    <property type="protein sequence ID" value="USS89864.1"/>
    <property type="molecule type" value="Genomic_DNA"/>
</dbReference>
<evidence type="ECO:0000259" key="1">
    <source>
        <dbReference type="PROSITE" id="PS51186"/>
    </source>
</evidence>